<organism evidence="1 2">
    <name type="scientific">Tothia fuscella</name>
    <dbReference type="NCBI Taxonomy" id="1048955"/>
    <lineage>
        <taxon>Eukaryota</taxon>
        <taxon>Fungi</taxon>
        <taxon>Dikarya</taxon>
        <taxon>Ascomycota</taxon>
        <taxon>Pezizomycotina</taxon>
        <taxon>Dothideomycetes</taxon>
        <taxon>Pleosporomycetidae</taxon>
        <taxon>Venturiales</taxon>
        <taxon>Cylindrosympodiaceae</taxon>
        <taxon>Tothia</taxon>
    </lineage>
</organism>
<accession>A0A9P4TXH3</accession>
<gene>
    <name evidence="1" type="ORF">EJ08DRAFT_698117</name>
</gene>
<proteinExistence type="predicted"/>
<dbReference type="GO" id="GO:0008168">
    <property type="term" value="F:methyltransferase activity"/>
    <property type="evidence" value="ECO:0007669"/>
    <property type="project" value="InterPro"/>
</dbReference>
<sequence>MAPSTPTPASDRATSFNFLGLPAEIRNQIYELVYPAKLCNSIYKLKDPQKYRLIIADPPFALVFAWKQIYDEAFAMYLVELQRAMVLRLRLARLRNLVLEFVS</sequence>
<dbReference type="GO" id="GO:0003676">
    <property type="term" value="F:nucleic acid binding"/>
    <property type="evidence" value="ECO:0007669"/>
    <property type="project" value="InterPro"/>
</dbReference>
<reference evidence="1" key="1">
    <citation type="journal article" date="2020" name="Stud. Mycol.">
        <title>101 Dothideomycetes genomes: a test case for predicting lifestyles and emergence of pathogens.</title>
        <authorList>
            <person name="Haridas S."/>
            <person name="Albert R."/>
            <person name="Binder M."/>
            <person name="Bloem J."/>
            <person name="Labutti K."/>
            <person name="Salamov A."/>
            <person name="Andreopoulos B."/>
            <person name="Baker S."/>
            <person name="Barry K."/>
            <person name="Bills G."/>
            <person name="Bluhm B."/>
            <person name="Cannon C."/>
            <person name="Castanera R."/>
            <person name="Culley D."/>
            <person name="Daum C."/>
            <person name="Ezra D."/>
            <person name="Gonzalez J."/>
            <person name="Henrissat B."/>
            <person name="Kuo A."/>
            <person name="Liang C."/>
            <person name="Lipzen A."/>
            <person name="Lutzoni F."/>
            <person name="Magnuson J."/>
            <person name="Mondo S."/>
            <person name="Nolan M."/>
            <person name="Ohm R."/>
            <person name="Pangilinan J."/>
            <person name="Park H.-J."/>
            <person name="Ramirez L."/>
            <person name="Alfaro M."/>
            <person name="Sun H."/>
            <person name="Tritt A."/>
            <person name="Yoshinaga Y."/>
            <person name="Zwiers L.-H."/>
            <person name="Turgeon B."/>
            <person name="Goodwin S."/>
            <person name="Spatafora J."/>
            <person name="Crous P."/>
            <person name="Grigoriev I."/>
        </authorList>
    </citation>
    <scope>NUCLEOTIDE SEQUENCE</scope>
    <source>
        <strain evidence="1">CBS 130266</strain>
    </source>
</reference>
<dbReference type="InterPro" id="IPR002052">
    <property type="entry name" value="DNA_methylase_N6_adenine_CS"/>
</dbReference>
<dbReference type="EMBL" id="MU007045">
    <property type="protein sequence ID" value="KAF2429620.1"/>
    <property type="molecule type" value="Genomic_DNA"/>
</dbReference>
<dbReference type="GO" id="GO:0032259">
    <property type="term" value="P:methylation"/>
    <property type="evidence" value="ECO:0007669"/>
    <property type="project" value="InterPro"/>
</dbReference>
<name>A0A9P4TXH3_9PEZI</name>
<dbReference type="Proteomes" id="UP000800235">
    <property type="component" value="Unassembled WGS sequence"/>
</dbReference>
<comment type="caution">
    <text evidence="1">The sequence shown here is derived from an EMBL/GenBank/DDBJ whole genome shotgun (WGS) entry which is preliminary data.</text>
</comment>
<dbReference type="AlphaFoldDB" id="A0A9P4TXH3"/>
<dbReference type="PROSITE" id="PS00092">
    <property type="entry name" value="N6_MTASE"/>
    <property type="match status" value="1"/>
</dbReference>
<evidence type="ECO:0000313" key="2">
    <source>
        <dbReference type="Proteomes" id="UP000800235"/>
    </source>
</evidence>
<evidence type="ECO:0000313" key="1">
    <source>
        <dbReference type="EMBL" id="KAF2429620.1"/>
    </source>
</evidence>
<dbReference type="OrthoDB" id="3934270at2759"/>
<keyword evidence="2" id="KW-1185">Reference proteome</keyword>
<protein>
    <submittedName>
        <fullName evidence="1">Uncharacterized protein</fullName>
    </submittedName>
</protein>